<dbReference type="RefSeq" id="WP_303307440.1">
    <property type="nucleotide sequence ID" value="NZ_JAODOP010000004.1"/>
</dbReference>
<dbReference type="PROSITE" id="PS00775">
    <property type="entry name" value="GLYCOSYL_HYDROL_F3"/>
    <property type="match status" value="1"/>
</dbReference>
<evidence type="ECO:0000313" key="6">
    <source>
        <dbReference type="Proteomes" id="UP001337305"/>
    </source>
</evidence>
<keyword evidence="3" id="KW-0326">Glycosidase</keyword>
<evidence type="ECO:0000256" key="1">
    <source>
        <dbReference type="ARBA" id="ARBA00005336"/>
    </source>
</evidence>
<evidence type="ECO:0000256" key="2">
    <source>
        <dbReference type="ARBA" id="ARBA00022801"/>
    </source>
</evidence>
<dbReference type="InterPro" id="IPR002772">
    <property type="entry name" value="Glyco_hydro_3_C"/>
</dbReference>
<dbReference type="SUPFAM" id="SSF52279">
    <property type="entry name" value="Beta-D-glucan exohydrolase, C-terminal domain"/>
    <property type="match status" value="1"/>
</dbReference>
<dbReference type="Proteomes" id="UP001337305">
    <property type="component" value="Unassembled WGS sequence"/>
</dbReference>
<dbReference type="EMBL" id="JAODOP010000004">
    <property type="protein sequence ID" value="MEF3835147.1"/>
    <property type="molecule type" value="Genomic_DNA"/>
</dbReference>
<accession>A0ABU7XWN9</accession>
<dbReference type="PANTHER" id="PTHR30620">
    <property type="entry name" value="PERIPLASMIC BETA-GLUCOSIDASE-RELATED"/>
    <property type="match status" value="1"/>
</dbReference>
<gene>
    <name evidence="5" type="ORF">N1F79_18635</name>
</gene>
<evidence type="ECO:0000256" key="3">
    <source>
        <dbReference type="RuleBase" id="RU361161"/>
    </source>
</evidence>
<feature type="domain" description="Fibronectin type III-like" evidence="4">
    <location>
        <begin position="668"/>
        <end position="737"/>
    </location>
</feature>
<dbReference type="Pfam" id="PF01915">
    <property type="entry name" value="Glyco_hydro_3_C"/>
    <property type="match status" value="1"/>
</dbReference>
<dbReference type="Pfam" id="PF14310">
    <property type="entry name" value="Fn3-like"/>
    <property type="match status" value="1"/>
</dbReference>
<evidence type="ECO:0000313" key="5">
    <source>
        <dbReference type="EMBL" id="MEF3835147.1"/>
    </source>
</evidence>
<dbReference type="Gene3D" id="3.40.50.1700">
    <property type="entry name" value="Glycoside hydrolase family 3 C-terminal domain"/>
    <property type="match status" value="1"/>
</dbReference>
<dbReference type="InterPro" id="IPR026891">
    <property type="entry name" value="Fn3-like"/>
</dbReference>
<comment type="caution">
    <text evidence="5">The sequence shown here is derived from an EMBL/GenBank/DDBJ whole genome shotgun (WGS) entry which is preliminary data.</text>
</comment>
<protein>
    <submittedName>
        <fullName evidence="5">Glycoside hydrolase family 3 C-terminal domain-containing protein</fullName>
    </submittedName>
</protein>
<dbReference type="Gene3D" id="3.20.20.300">
    <property type="entry name" value="Glycoside hydrolase, family 3, N-terminal domain"/>
    <property type="match status" value="1"/>
</dbReference>
<dbReference type="InterPro" id="IPR051915">
    <property type="entry name" value="Cellulose_Degrad_GH3"/>
</dbReference>
<sequence length="751" mass="83451">MTYKDKSEPIEVRVKDLLSRMTIEEKVAQTLCIYAKKGNFQDEQGHFDENKVKKLLLSGAGRIAEVGFVEDTPKKMAELTNKLQAFYLEESRLGIPVIFHEECLHGQMVKEATSFPQPIALAGSWNPQLIQDVYALVAEETRSRGGHHALTPVADVAREPRWGRVEETFGEDTYLVSKMTVAATKGFQGEKGNFNTKKNVIATLKHFVAHAQPEGGSNCAPVNVSERVLREVFFPPFQDAINEAGAMSVMASYNEVDGLPSHKNKWLLDDVLRKEWGFEGFTVSDYYAVYQLKQRHNVAIDEKEAAFQAFSAGIDVEMPFDECYHHLTDLVKEGRISEAYLDKVVSRLLAYKFRMGLFDDPYVDPEYADSICGSEQQRSLALKAACEAITLLKNDNEILPLNTSKIKTIAVIGPNANEVLLGGYSGKPKFYTTVLDGIKEKVGDTIDILYAEGCKITEPGDWEETDEVIASNSENDKKGIAEAIKIAERADVVILAIGGNALTSREAWNEDHLGDRPSLELVGSQNDLAKAMVETGKPIVSLLFNGKPLSINYVHNNIPAILECWYLGQETGKAVADVLFGDFNPSGKLPISFPRSVGHIPSYYNHKPNDRRGYLFDEVSPLYAFGFGLSYTTFKYSNLNLEKTHIDKNESTRLSVNVENTGNVSGHEVVQMYIHDCVSSVTRPVKELKGFEKVYLKPGETKTITLDITPKELAYWDAGMNFVVDPGTFNIMVGTSSKANDLKTITLTVIS</sequence>
<dbReference type="GO" id="GO:0016787">
    <property type="term" value="F:hydrolase activity"/>
    <property type="evidence" value="ECO:0007669"/>
    <property type="project" value="UniProtKB-KW"/>
</dbReference>
<dbReference type="Gene3D" id="2.60.40.10">
    <property type="entry name" value="Immunoglobulins"/>
    <property type="match status" value="1"/>
</dbReference>
<proteinExistence type="inferred from homology"/>
<dbReference type="InterPro" id="IPR036962">
    <property type="entry name" value="Glyco_hydro_3_N_sf"/>
</dbReference>
<keyword evidence="6" id="KW-1185">Reference proteome</keyword>
<comment type="similarity">
    <text evidence="1 3">Belongs to the glycosyl hydrolase 3 family.</text>
</comment>
<organism evidence="5 6">
    <name type="scientific">Flavivirga spongiicola</name>
    <dbReference type="NCBI Taxonomy" id="421621"/>
    <lineage>
        <taxon>Bacteria</taxon>
        <taxon>Pseudomonadati</taxon>
        <taxon>Bacteroidota</taxon>
        <taxon>Flavobacteriia</taxon>
        <taxon>Flavobacteriales</taxon>
        <taxon>Flavobacteriaceae</taxon>
        <taxon>Flavivirga</taxon>
    </lineage>
</organism>
<keyword evidence="2 3" id="KW-0378">Hydrolase</keyword>
<evidence type="ECO:0000259" key="4">
    <source>
        <dbReference type="SMART" id="SM01217"/>
    </source>
</evidence>
<dbReference type="Pfam" id="PF00933">
    <property type="entry name" value="Glyco_hydro_3"/>
    <property type="match status" value="1"/>
</dbReference>
<dbReference type="SMART" id="SM01217">
    <property type="entry name" value="Fn3_like"/>
    <property type="match status" value="1"/>
</dbReference>
<reference evidence="5 6" key="1">
    <citation type="submission" date="2022-09" db="EMBL/GenBank/DDBJ databases">
        <title>Genome sequencing of Flavivirga sp. MEBiC05379.</title>
        <authorList>
            <person name="Oh H.-M."/>
            <person name="Kwon K.K."/>
            <person name="Park M.J."/>
            <person name="Yang S.-H."/>
        </authorList>
    </citation>
    <scope>NUCLEOTIDE SEQUENCE [LARGE SCALE GENOMIC DNA]</scope>
    <source>
        <strain evidence="5 6">MEBiC05379</strain>
    </source>
</reference>
<dbReference type="PANTHER" id="PTHR30620:SF123">
    <property type="entry name" value="BETA-XYLOSIDASE"/>
    <property type="match status" value="1"/>
</dbReference>
<dbReference type="InterPro" id="IPR019800">
    <property type="entry name" value="Glyco_hydro_3_AS"/>
</dbReference>
<dbReference type="InterPro" id="IPR036881">
    <property type="entry name" value="Glyco_hydro_3_C_sf"/>
</dbReference>
<dbReference type="PRINTS" id="PR00133">
    <property type="entry name" value="GLHYDRLASE3"/>
</dbReference>
<dbReference type="SUPFAM" id="SSF51445">
    <property type="entry name" value="(Trans)glycosidases"/>
    <property type="match status" value="1"/>
</dbReference>
<dbReference type="InterPro" id="IPR017853">
    <property type="entry name" value="GH"/>
</dbReference>
<dbReference type="InterPro" id="IPR013783">
    <property type="entry name" value="Ig-like_fold"/>
</dbReference>
<dbReference type="InterPro" id="IPR001764">
    <property type="entry name" value="Glyco_hydro_3_N"/>
</dbReference>
<name>A0ABU7XWN9_9FLAO</name>